<keyword evidence="2" id="KW-1185">Reference proteome</keyword>
<comment type="caution">
    <text evidence="1">The sequence shown here is derived from an EMBL/GenBank/DDBJ whole genome shotgun (WGS) entry which is preliminary data.</text>
</comment>
<sequence length="327" mass="36273">MTLTLKQVQRALKRWDPRQDTVLMEPEVTAPNYWVGCASALVEDDRVLITFRRRRPRGGDAERGWQIGVAELGIDLDPASLREIVTVHKDELGTASMERACLVPAQAGGYELYFSYVDPADERWRVDVVQTDDPARLDIRDRRTVFTAASVGAEGVKDPRVVSTSSGDFMILSVARAKVSTGVSKDAHATQDIYNTDHAISLTGLAKRDESGAWQYQGTTLAPPTTGWDSNVTRIGSVLQVAEGMLGFYDGESTWEHNYEELAGLALSADLQQWERLTVDGPYQRSGGATDSLRYIDAVELDGVPHLFYEFTRTDGSHDLRVHRLVV</sequence>
<protein>
    <submittedName>
        <fullName evidence="1">Uncharacterized protein</fullName>
    </submittedName>
</protein>
<dbReference type="RefSeq" id="WP_152194837.1">
    <property type="nucleotide sequence ID" value="NZ_VUKD01000002.1"/>
</dbReference>
<gene>
    <name evidence="1" type="ORF">GB881_06425</name>
</gene>
<evidence type="ECO:0000313" key="1">
    <source>
        <dbReference type="EMBL" id="MPV36694.1"/>
    </source>
</evidence>
<dbReference type="EMBL" id="WHPC01000017">
    <property type="protein sequence ID" value="MPV36694.1"/>
    <property type="molecule type" value="Genomic_DNA"/>
</dbReference>
<evidence type="ECO:0000313" key="2">
    <source>
        <dbReference type="Proteomes" id="UP000437709"/>
    </source>
</evidence>
<accession>A0A6N7ENB0</accession>
<proteinExistence type="predicted"/>
<dbReference type="OrthoDB" id="251398at2"/>
<dbReference type="AlphaFoldDB" id="A0A6N7ENB0"/>
<name>A0A6N7ENB0_9MICO</name>
<dbReference type="Proteomes" id="UP000437709">
    <property type="component" value="Unassembled WGS sequence"/>
</dbReference>
<organism evidence="1 2">
    <name type="scientific">Georgenia subflava</name>
    <dbReference type="NCBI Taxonomy" id="1622177"/>
    <lineage>
        <taxon>Bacteria</taxon>
        <taxon>Bacillati</taxon>
        <taxon>Actinomycetota</taxon>
        <taxon>Actinomycetes</taxon>
        <taxon>Micrococcales</taxon>
        <taxon>Bogoriellaceae</taxon>
        <taxon>Georgenia</taxon>
    </lineage>
</organism>
<reference evidence="1 2" key="1">
    <citation type="submission" date="2019-10" db="EMBL/GenBank/DDBJ databases">
        <title>Georgenia wutianyii sp. nov. and Georgenia yuyongxinii sp. nov. isolated from plateau pika (Ochotona curzoniae) in the Qinghai-Tibet plateau of China.</title>
        <authorList>
            <person name="Tian Z."/>
        </authorList>
    </citation>
    <scope>NUCLEOTIDE SEQUENCE [LARGE SCALE GENOMIC DNA]</scope>
    <source>
        <strain evidence="1 2">JCM 19765</strain>
    </source>
</reference>